<sequence>MKILLDTHIFLWFISGDRRLPEHIVSTVRSTKNEVYLSAVSIWEAVIKYKLGKLPLPESPESYLPRQRKRHHIASLPVDEACVMHLSALPSHHRDPFDRMLICQALEHDLVLATVDEKIRNYLVNTLQ</sequence>
<dbReference type="InterPro" id="IPR029060">
    <property type="entry name" value="PIN-like_dom_sf"/>
</dbReference>
<evidence type="ECO:0000259" key="1">
    <source>
        <dbReference type="Pfam" id="PF01850"/>
    </source>
</evidence>
<dbReference type="AlphaFoldDB" id="A0AAU8LUD0"/>
<dbReference type="InterPro" id="IPR002716">
    <property type="entry name" value="PIN_dom"/>
</dbReference>
<dbReference type="Pfam" id="PF01850">
    <property type="entry name" value="PIN"/>
    <property type="match status" value="1"/>
</dbReference>
<dbReference type="EMBL" id="CP159373">
    <property type="protein sequence ID" value="XCN72624.1"/>
    <property type="molecule type" value="Genomic_DNA"/>
</dbReference>
<reference evidence="2" key="2">
    <citation type="submission" date="2024-06" db="EMBL/GenBank/DDBJ databases">
        <authorList>
            <person name="Plum-Jensen L.E."/>
            <person name="Schramm A."/>
            <person name="Marshall I.P.G."/>
        </authorList>
    </citation>
    <scope>NUCLEOTIDE SEQUENCE</scope>
    <source>
        <strain evidence="2">Rat1</strain>
    </source>
</reference>
<evidence type="ECO:0000313" key="2">
    <source>
        <dbReference type="EMBL" id="XCN72624.1"/>
    </source>
</evidence>
<dbReference type="SUPFAM" id="SSF88723">
    <property type="entry name" value="PIN domain-like"/>
    <property type="match status" value="1"/>
</dbReference>
<organism evidence="2">
    <name type="scientific">Candidatus Electrothrix aestuarii</name>
    <dbReference type="NCBI Taxonomy" id="3062594"/>
    <lineage>
        <taxon>Bacteria</taxon>
        <taxon>Pseudomonadati</taxon>
        <taxon>Thermodesulfobacteriota</taxon>
        <taxon>Desulfobulbia</taxon>
        <taxon>Desulfobulbales</taxon>
        <taxon>Desulfobulbaceae</taxon>
        <taxon>Candidatus Electrothrix</taxon>
    </lineage>
</organism>
<dbReference type="PANTHER" id="PTHR36173:SF2">
    <property type="entry name" value="RIBONUCLEASE VAPC16"/>
    <property type="match status" value="1"/>
</dbReference>
<accession>A0AAU8LUD0</accession>
<dbReference type="InterPro" id="IPR052919">
    <property type="entry name" value="TA_system_RNase"/>
</dbReference>
<reference evidence="2" key="1">
    <citation type="journal article" date="2024" name="Syst. Appl. Microbiol.">
        <title>First single-strain enrichments of Electrothrix cable bacteria, description of E. aestuarii sp. nov. and E. rattekaaiensis sp. nov., and proposal of a cable bacteria taxonomy following the rules of the SeqCode.</title>
        <authorList>
            <person name="Plum-Jensen L.E."/>
            <person name="Schramm A."/>
            <person name="Marshall I.P.G."/>
        </authorList>
    </citation>
    <scope>NUCLEOTIDE SEQUENCE</scope>
    <source>
        <strain evidence="2">Rat1</strain>
    </source>
</reference>
<dbReference type="CDD" id="cd09872">
    <property type="entry name" value="PIN_Sll0205-like"/>
    <property type="match status" value="1"/>
</dbReference>
<gene>
    <name evidence="2" type="ORF">Q3M24_20395</name>
</gene>
<dbReference type="KEGG" id="eaj:Q3M24_20395"/>
<dbReference type="PANTHER" id="PTHR36173">
    <property type="entry name" value="RIBONUCLEASE VAPC16-RELATED"/>
    <property type="match status" value="1"/>
</dbReference>
<protein>
    <submittedName>
        <fullName evidence="2">Type II toxin-antitoxin system VapC family toxin</fullName>
    </submittedName>
</protein>
<dbReference type="Gene3D" id="3.40.50.1010">
    <property type="entry name" value="5'-nuclease"/>
    <property type="match status" value="1"/>
</dbReference>
<feature type="domain" description="PIN" evidence="1">
    <location>
        <begin position="3"/>
        <end position="121"/>
    </location>
</feature>
<proteinExistence type="predicted"/>
<dbReference type="InterPro" id="IPR041705">
    <property type="entry name" value="PIN_Sll0205"/>
</dbReference>
<name>A0AAU8LUD0_9BACT</name>